<evidence type="ECO:0000313" key="1">
    <source>
        <dbReference type="EMBL" id="CEG45398.1"/>
    </source>
</evidence>
<dbReference type="EMBL" id="CCYD01001572">
    <property type="protein sequence ID" value="CEG45398.1"/>
    <property type="molecule type" value="Genomic_DNA"/>
</dbReference>
<evidence type="ECO:0000313" key="2">
    <source>
        <dbReference type="Proteomes" id="UP000054928"/>
    </source>
</evidence>
<proteinExistence type="predicted"/>
<reference evidence="2" key="1">
    <citation type="submission" date="2014-09" db="EMBL/GenBank/DDBJ databases">
        <authorList>
            <person name="Sharma Rahul"/>
            <person name="Thines Marco"/>
        </authorList>
    </citation>
    <scope>NUCLEOTIDE SEQUENCE [LARGE SCALE GENOMIC DNA]</scope>
</reference>
<dbReference type="AlphaFoldDB" id="A0A0P1AWC7"/>
<dbReference type="RefSeq" id="XP_024581767.1">
    <property type="nucleotide sequence ID" value="XM_024716139.1"/>
</dbReference>
<accession>A0A0P1AWC7</accession>
<organism evidence="1 2">
    <name type="scientific">Plasmopara halstedii</name>
    <name type="common">Downy mildew of sunflower</name>
    <dbReference type="NCBI Taxonomy" id="4781"/>
    <lineage>
        <taxon>Eukaryota</taxon>
        <taxon>Sar</taxon>
        <taxon>Stramenopiles</taxon>
        <taxon>Oomycota</taxon>
        <taxon>Peronosporomycetes</taxon>
        <taxon>Peronosporales</taxon>
        <taxon>Peronosporaceae</taxon>
        <taxon>Plasmopara</taxon>
    </lineage>
</organism>
<dbReference type="GeneID" id="36396752"/>
<name>A0A0P1AWC7_PLAHL</name>
<protein>
    <submittedName>
        <fullName evidence="1">Uncharacterized protein</fullName>
    </submittedName>
</protein>
<keyword evidence="2" id="KW-1185">Reference proteome</keyword>
<sequence length="108" mass="12355">MQYVNKRAPKYSTFTVTPSTTKTNTIVGLLRHHTKVSVSWTESLLESLTKIGVCFLQSDFQTCRSWPRSSTSDTRYDSQIFLNAKDHNIPIWHLSLDREICDKSSTGN</sequence>
<dbReference type="Proteomes" id="UP000054928">
    <property type="component" value="Unassembled WGS sequence"/>
</dbReference>